<dbReference type="InterPro" id="IPR010977">
    <property type="entry name" value="Aromatic_deC"/>
</dbReference>
<dbReference type="PANTHER" id="PTHR11999">
    <property type="entry name" value="GROUP II PYRIDOXAL-5-PHOSPHATE DECARBOXYLASE"/>
    <property type="match status" value="1"/>
</dbReference>
<reference evidence="8 9" key="1">
    <citation type="submission" date="2019-06" db="EMBL/GenBank/DDBJ databases">
        <title>Genome analyses of bacteria isolated from kimchi.</title>
        <authorList>
            <person name="Lee S."/>
            <person name="Ahn S."/>
            <person name="Roh S."/>
        </authorList>
    </citation>
    <scope>NUCLEOTIDE SEQUENCE [LARGE SCALE GENOMIC DNA]</scope>
    <source>
        <strain evidence="8 9">CBA4606</strain>
    </source>
</reference>
<dbReference type="Gene3D" id="3.40.640.10">
    <property type="entry name" value="Type I PLP-dependent aspartate aminotransferase-like (Major domain)"/>
    <property type="match status" value="1"/>
</dbReference>
<proteinExistence type="inferred from homology"/>
<evidence type="ECO:0000313" key="8">
    <source>
        <dbReference type="EMBL" id="QEA40644.1"/>
    </source>
</evidence>
<keyword evidence="9" id="KW-1185">Reference proteome</keyword>
<dbReference type="AlphaFoldDB" id="A0A5B8SX08"/>
<feature type="modified residue" description="N6-(pyridoxal phosphate)lysine" evidence="6">
    <location>
        <position position="303"/>
    </location>
</feature>
<dbReference type="PANTHER" id="PTHR11999:SF70">
    <property type="entry name" value="MIP05841P"/>
    <property type="match status" value="1"/>
</dbReference>
<evidence type="ECO:0000256" key="2">
    <source>
        <dbReference type="ARBA" id="ARBA00009533"/>
    </source>
</evidence>
<dbReference type="KEGG" id="paur:FGL86_17230"/>
<evidence type="ECO:0000256" key="1">
    <source>
        <dbReference type="ARBA" id="ARBA00001933"/>
    </source>
</evidence>
<dbReference type="OrthoDB" id="9803665at2"/>
<dbReference type="EMBL" id="CP042382">
    <property type="protein sequence ID" value="QEA40644.1"/>
    <property type="molecule type" value="Genomic_DNA"/>
</dbReference>
<keyword evidence="5 7" id="KW-0456">Lyase</keyword>
<name>A0A5B8SX08_9GAMM</name>
<dbReference type="GO" id="GO:0006520">
    <property type="term" value="P:amino acid metabolic process"/>
    <property type="evidence" value="ECO:0007669"/>
    <property type="project" value="InterPro"/>
</dbReference>
<evidence type="ECO:0000256" key="5">
    <source>
        <dbReference type="ARBA" id="ARBA00023239"/>
    </source>
</evidence>
<dbReference type="PROSITE" id="PS00392">
    <property type="entry name" value="DDC_GAD_HDC_YDC"/>
    <property type="match status" value="1"/>
</dbReference>
<dbReference type="Gene3D" id="1.20.1340.10">
    <property type="entry name" value="dopa decarboxylase, N-terminal domain"/>
    <property type="match status" value="1"/>
</dbReference>
<dbReference type="InterPro" id="IPR002129">
    <property type="entry name" value="PyrdxlP-dep_de-COase"/>
</dbReference>
<protein>
    <submittedName>
        <fullName evidence="8">Cytochrome D ubiquinol oxidase subunit I</fullName>
    </submittedName>
</protein>
<dbReference type="Gene3D" id="3.90.1150.10">
    <property type="entry name" value="Aspartate Aminotransferase, domain 1"/>
    <property type="match status" value="1"/>
</dbReference>
<dbReference type="SUPFAM" id="SSF53383">
    <property type="entry name" value="PLP-dependent transferases"/>
    <property type="match status" value="1"/>
</dbReference>
<dbReference type="InterPro" id="IPR021115">
    <property type="entry name" value="Pyridoxal-P_BS"/>
</dbReference>
<dbReference type="GO" id="GO:0016831">
    <property type="term" value="F:carboxy-lyase activity"/>
    <property type="evidence" value="ECO:0007669"/>
    <property type="project" value="UniProtKB-KW"/>
</dbReference>
<evidence type="ECO:0000256" key="6">
    <source>
        <dbReference type="PIRSR" id="PIRSR602129-50"/>
    </source>
</evidence>
<dbReference type="InterPro" id="IPR015422">
    <property type="entry name" value="PyrdxlP-dep_Trfase_small"/>
</dbReference>
<evidence type="ECO:0000313" key="9">
    <source>
        <dbReference type="Proteomes" id="UP000321272"/>
    </source>
</evidence>
<dbReference type="RefSeq" id="WP_147185911.1">
    <property type="nucleotide sequence ID" value="NZ_CP042382.1"/>
</dbReference>
<dbReference type="Proteomes" id="UP000321272">
    <property type="component" value="Chromosome"/>
</dbReference>
<keyword evidence="4 6" id="KW-0663">Pyridoxal phosphate</keyword>
<dbReference type="PRINTS" id="PR00800">
    <property type="entry name" value="YHDCRBOXLASE"/>
</dbReference>
<comment type="similarity">
    <text evidence="2 7">Belongs to the group II decarboxylase family.</text>
</comment>
<dbReference type="GO" id="GO:0030170">
    <property type="term" value="F:pyridoxal phosphate binding"/>
    <property type="evidence" value="ECO:0007669"/>
    <property type="project" value="InterPro"/>
</dbReference>
<keyword evidence="3" id="KW-0210">Decarboxylase</keyword>
<dbReference type="GO" id="GO:0019752">
    <property type="term" value="P:carboxylic acid metabolic process"/>
    <property type="evidence" value="ECO:0007669"/>
    <property type="project" value="InterPro"/>
</dbReference>
<organism evidence="8 9">
    <name type="scientific">Pistricoccus aurantiacus</name>
    <dbReference type="NCBI Taxonomy" id="1883414"/>
    <lineage>
        <taxon>Bacteria</taxon>
        <taxon>Pseudomonadati</taxon>
        <taxon>Pseudomonadota</taxon>
        <taxon>Gammaproteobacteria</taxon>
        <taxon>Oceanospirillales</taxon>
        <taxon>Halomonadaceae</taxon>
        <taxon>Pistricoccus</taxon>
    </lineage>
</organism>
<gene>
    <name evidence="8" type="ORF">FGL86_17230</name>
</gene>
<dbReference type="InterPro" id="IPR015424">
    <property type="entry name" value="PyrdxlP-dep_Trfase"/>
</dbReference>
<evidence type="ECO:0000256" key="4">
    <source>
        <dbReference type="ARBA" id="ARBA00022898"/>
    </source>
</evidence>
<dbReference type="InterPro" id="IPR015421">
    <property type="entry name" value="PyrdxlP-dep_Trfase_major"/>
</dbReference>
<accession>A0A5B8SX08</accession>
<evidence type="ECO:0000256" key="3">
    <source>
        <dbReference type="ARBA" id="ARBA00022793"/>
    </source>
</evidence>
<evidence type="ECO:0000256" key="7">
    <source>
        <dbReference type="RuleBase" id="RU000382"/>
    </source>
</evidence>
<comment type="cofactor">
    <cofactor evidence="1 6 7">
        <name>pyridoxal 5'-phosphate</name>
        <dbReference type="ChEBI" id="CHEBI:597326"/>
    </cofactor>
</comment>
<dbReference type="Pfam" id="PF00282">
    <property type="entry name" value="Pyridoxal_deC"/>
    <property type="match status" value="1"/>
</dbReference>
<sequence length="489" mass="53357">MDASQTPADPSLDPGDWREFRTLAHKMLDAAVDKMEAARQGRVWNEVPPEMKQSLQAELPIDGHGLAATQQRIEALLPYGIGNTHPRFFGWVHGSGTPGNLIAEIAVAAMNANLGGRDHGAMYVEKQVVKWCRELFEFPETASGLIVSGTSIATVIALKVARDRCLDFTSRTEGVGGAPLVGYTSTQTHSCVARAFDILGLGANALRKIPVDERFQIDMEALKTAIATDRTEGRTPFAVIGTAGAVNVGAIDDLEAIADLAAQEGLWFHVDGAFGASGVLSDRLRPRLTGLKRADSLAFDFHKWLHVNYDAGFVLVRSEEAHRRTFSDRPDYLKGADRGLAAGNPWPVEYGPELSRGFRALKIWAQLNEHGTDKLGRLITRNCEQAAYLAEQVAARPNMEVLAPVAMNICCFRYAHPELTSPELNRLNEEIVIQLQLQGIAAPSTTIIHDNTAIRVNITNHRTRFEDLDLLVREVGRIGATLAAEAGQS</sequence>